<dbReference type="Gene3D" id="3.40.30.10">
    <property type="entry name" value="Glutaredoxin"/>
    <property type="match status" value="1"/>
</dbReference>
<dbReference type="InterPro" id="IPR018950">
    <property type="entry name" value="DiS-bond_isomerase_DsbC/G_N"/>
</dbReference>
<dbReference type="SUPFAM" id="SSF54423">
    <property type="entry name" value="DsbC/DsbG N-terminal domain-like"/>
    <property type="match status" value="1"/>
</dbReference>
<dbReference type="PANTHER" id="PTHR35272:SF3">
    <property type="entry name" value="THIOL:DISULFIDE INTERCHANGE PROTEIN DSBC"/>
    <property type="match status" value="1"/>
</dbReference>
<evidence type="ECO:0000256" key="2">
    <source>
        <dbReference type="ARBA" id="ARBA00009813"/>
    </source>
</evidence>
<dbReference type="InterPro" id="IPR051470">
    <property type="entry name" value="Thiol:disulfide_interchange"/>
</dbReference>
<dbReference type="RefSeq" id="WP_062706055.1">
    <property type="nucleotide sequence ID" value="NZ_CAWRCI010000005.1"/>
</dbReference>
<comment type="similarity">
    <text evidence="2 7">Belongs to the thioredoxin family. DsbC subfamily.</text>
</comment>
<dbReference type="AlphaFoldDB" id="A0A128EY69"/>
<dbReference type="InterPro" id="IPR012336">
    <property type="entry name" value="Thioredoxin-like_fold"/>
</dbReference>
<keyword evidence="4 7" id="KW-0574">Periplasm</keyword>
<dbReference type="PANTHER" id="PTHR35272">
    <property type="entry name" value="THIOL:DISULFIDE INTERCHANGE PROTEIN DSBC-RELATED"/>
    <property type="match status" value="1"/>
</dbReference>
<feature type="domain" description="Disulphide bond isomerase DsbC/G N-terminal" evidence="8">
    <location>
        <begin position="25"/>
        <end position="91"/>
    </location>
</feature>
<feature type="signal peptide" evidence="7">
    <location>
        <begin position="1"/>
        <end position="23"/>
    </location>
</feature>
<evidence type="ECO:0000256" key="7">
    <source>
        <dbReference type="RuleBase" id="RU364038"/>
    </source>
</evidence>
<evidence type="ECO:0000256" key="1">
    <source>
        <dbReference type="ARBA" id="ARBA00004418"/>
    </source>
</evidence>
<dbReference type="InterPro" id="IPR036249">
    <property type="entry name" value="Thioredoxin-like_sf"/>
</dbReference>
<comment type="subcellular location">
    <subcellularLocation>
        <location evidence="1 7">Periplasm</location>
    </subcellularLocation>
</comment>
<dbReference type="NCBIfam" id="NF008129">
    <property type="entry name" value="PRK10877.1"/>
    <property type="match status" value="1"/>
</dbReference>
<evidence type="ECO:0000256" key="4">
    <source>
        <dbReference type="ARBA" id="ARBA00022764"/>
    </source>
</evidence>
<proteinExistence type="inferred from homology"/>
<dbReference type="InterPro" id="IPR033954">
    <property type="entry name" value="DiS-bond_Isoase_DsbC/G"/>
</dbReference>
<evidence type="ECO:0000256" key="6">
    <source>
        <dbReference type="ARBA" id="ARBA00023284"/>
    </source>
</evidence>
<gene>
    <name evidence="10" type="primary">dsbC</name>
    <name evidence="10" type="ORF">GMA8713_00844</name>
</gene>
<organism evidence="10 11">
    <name type="scientific">Grimontia marina</name>
    <dbReference type="NCBI Taxonomy" id="646534"/>
    <lineage>
        <taxon>Bacteria</taxon>
        <taxon>Pseudomonadati</taxon>
        <taxon>Pseudomonadota</taxon>
        <taxon>Gammaproteobacteria</taxon>
        <taxon>Vibrionales</taxon>
        <taxon>Vibrionaceae</taxon>
        <taxon>Grimontia</taxon>
    </lineage>
</organism>
<dbReference type="InterPro" id="IPR009094">
    <property type="entry name" value="DiS-bond_isomerase_DsbC/G_N_sf"/>
</dbReference>
<comment type="function">
    <text evidence="7">Required for disulfide bond formation in some periplasmic proteins. Acts by transferring its disulfide bond to other proteins and is reduced in the process.</text>
</comment>
<dbReference type="EMBL" id="FIZY01000005">
    <property type="protein sequence ID" value="CZF79114.1"/>
    <property type="molecule type" value="Genomic_DNA"/>
</dbReference>
<dbReference type="SUPFAM" id="SSF52833">
    <property type="entry name" value="Thioredoxin-like"/>
    <property type="match status" value="1"/>
</dbReference>
<dbReference type="CDD" id="cd03020">
    <property type="entry name" value="DsbA_DsbC_DsbG"/>
    <property type="match status" value="1"/>
</dbReference>
<evidence type="ECO:0000259" key="8">
    <source>
        <dbReference type="Pfam" id="PF10411"/>
    </source>
</evidence>
<evidence type="ECO:0000256" key="5">
    <source>
        <dbReference type="ARBA" id="ARBA00023157"/>
    </source>
</evidence>
<evidence type="ECO:0000256" key="3">
    <source>
        <dbReference type="ARBA" id="ARBA00022729"/>
    </source>
</evidence>
<dbReference type="Gene3D" id="3.10.450.70">
    <property type="entry name" value="Disulphide bond isomerase, DsbC/G, N-terminal"/>
    <property type="match status" value="1"/>
</dbReference>
<dbReference type="OrthoDB" id="12976at2"/>
<protein>
    <recommendedName>
        <fullName evidence="7">Thiol:disulfide interchange protein</fullName>
    </recommendedName>
</protein>
<reference evidence="11" key="1">
    <citation type="submission" date="2016-02" db="EMBL/GenBank/DDBJ databases">
        <authorList>
            <person name="Rodrigo-Torres Lidia"/>
            <person name="Arahal R.David."/>
        </authorList>
    </citation>
    <scope>NUCLEOTIDE SEQUENCE [LARGE SCALE GENOMIC DNA]</scope>
    <source>
        <strain evidence="11">CECT 8713</strain>
    </source>
</reference>
<keyword evidence="3 7" id="KW-0732">Signal</keyword>
<keyword evidence="11" id="KW-1185">Reference proteome</keyword>
<evidence type="ECO:0000313" key="11">
    <source>
        <dbReference type="Proteomes" id="UP000073601"/>
    </source>
</evidence>
<dbReference type="Pfam" id="PF13098">
    <property type="entry name" value="Thioredoxin_2"/>
    <property type="match status" value="1"/>
</dbReference>
<dbReference type="Proteomes" id="UP000073601">
    <property type="component" value="Unassembled WGS sequence"/>
</dbReference>
<keyword evidence="5" id="KW-1015">Disulfide bond</keyword>
<keyword evidence="6 7" id="KW-0676">Redox-active center</keyword>
<feature type="domain" description="Thioredoxin-like fold" evidence="9">
    <location>
        <begin position="116"/>
        <end position="238"/>
    </location>
</feature>
<name>A0A128EY69_9GAMM</name>
<sequence>MNLKQLMARALIASAMLSFGTQAAEGADKAAIADVLAKYRLNVETIEKAPVEGLYEVVTNGGVVYANKDGSYFIYGQLFHTTPTESINLTEITQAKRNKKLFEEADVEKELIVYPAKDEKYVVNVFTDTTCGYCMKLHSEMKEYNDLGITVRYLAFPRSGERSPNIGQMSAIWCADDKVDAMNLAKARNFNEESKQCTDLVRRHMALGNAMGVTGTPAIMLEDGTVLGGYLPAKGLLQNLEQKFKG</sequence>
<evidence type="ECO:0000259" key="9">
    <source>
        <dbReference type="Pfam" id="PF13098"/>
    </source>
</evidence>
<dbReference type="GO" id="GO:0042597">
    <property type="term" value="C:periplasmic space"/>
    <property type="evidence" value="ECO:0007669"/>
    <property type="project" value="UniProtKB-SubCell"/>
</dbReference>
<dbReference type="Pfam" id="PF10411">
    <property type="entry name" value="DsbC_N"/>
    <property type="match status" value="1"/>
</dbReference>
<evidence type="ECO:0000313" key="10">
    <source>
        <dbReference type="EMBL" id="CZF79114.1"/>
    </source>
</evidence>
<accession>A0A128EY69</accession>
<feature type="chain" id="PRO_5009999702" description="Thiol:disulfide interchange protein" evidence="7">
    <location>
        <begin position="24"/>
        <end position="246"/>
    </location>
</feature>